<dbReference type="GO" id="GO:0070939">
    <property type="term" value="C:Dsl1/NZR complex"/>
    <property type="evidence" value="ECO:0007669"/>
    <property type="project" value="TreeGrafter"/>
</dbReference>
<dbReference type="Pfam" id="PF15492">
    <property type="entry name" value="Nbas_N"/>
    <property type="match status" value="1"/>
</dbReference>
<keyword evidence="6" id="KW-1185">Reference proteome</keyword>
<feature type="non-terminal residue" evidence="5">
    <location>
        <position position="909"/>
    </location>
</feature>
<organism evidence="5 6">
    <name type="scientific">Paramuricea clavata</name>
    <name type="common">Red gorgonian</name>
    <name type="synonym">Violescent sea-whip</name>
    <dbReference type="NCBI Taxonomy" id="317549"/>
    <lineage>
        <taxon>Eukaryota</taxon>
        <taxon>Metazoa</taxon>
        <taxon>Cnidaria</taxon>
        <taxon>Anthozoa</taxon>
        <taxon>Octocorallia</taxon>
        <taxon>Malacalcyonacea</taxon>
        <taxon>Plexauridae</taxon>
        <taxon>Paramuricea</taxon>
    </lineage>
</organism>
<dbReference type="Pfam" id="PF08314">
    <property type="entry name" value="Sec39"/>
    <property type="match status" value="1"/>
</dbReference>
<accession>A0A6S7ISG7</accession>
<gene>
    <name evidence="5" type="ORF">PACLA_8A032194</name>
</gene>
<feature type="non-terminal residue" evidence="5">
    <location>
        <position position="1"/>
    </location>
</feature>
<evidence type="ECO:0000313" key="6">
    <source>
        <dbReference type="Proteomes" id="UP001152795"/>
    </source>
</evidence>
<name>A0A6S7ISG7_PARCT</name>
<reference evidence="5" key="1">
    <citation type="submission" date="2020-04" db="EMBL/GenBank/DDBJ databases">
        <authorList>
            <person name="Alioto T."/>
            <person name="Alioto T."/>
            <person name="Gomez Garrido J."/>
        </authorList>
    </citation>
    <scope>NUCLEOTIDE SEQUENCE</scope>
    <source>
        <strain evidence="5">A484AB</strain>
    </source>
</reference>
<dbReference type="Proteomes" id="UP001152795">
    <property type="component" value="Unassembled WGS sequence"/>
</dbReference>
<evidence type="ECO:0000256" key="1">
    <source>
        <dbReference type="ARBA" id="ARBA00004240"/>
    </source>
</evidence>
<evidence type="ECO:0000313" key="5">
    <source>
        <dbReference type="EMBL" id="CAB4022274.1"/>
    </source>
</evidence>
<dbReference type="PANTHER" id="PTHR15922">
    <property type="entry name" value="NEUROBLASTOMA-AMPLIFIED SEQUENCE"/>
    <property type="match status" value="1"/>
</dbReference>
<comment type="subcellular location">
    <subcellularLocation>
        <location evidence="1">Endoplasmic reticulum</location>
    </subcellularLocation>
</comment>
<dbReference type="AlphaFoldDB" id="A0A6S7ISG7"/>
<keyword evidence="2" id="KW-0813">Transport</keyword>
<comment type="caution">
    <text evidence="5">The sequence shown here is derived from an EMBL/GenBank/DDBJ whole genome shotgun (WGS) entry which is preliminary data.</text>
</comment>
<dbReference type="EMBL" id="CACRXK020011894">
    <property type="protein sequence ID" value="CAB4022274.1"/>
    <property type="molecule type" value="Genomic_DNA"/>
</dbReference>
<sequence>TMPLLAHKNDESLLELLVISYQGQLNSYVINSHSGEHSRKKSFSFQSVLPHGVSTALYYPSTKLLILGTSAAGTIGKTALGNGVTLWRLLFDQPYFKLIEDQALEIKKTQQGTGLIAKLLPARTNNKQERQTKLLYSSPNTRLQLLHFSGRLSLWELPSLKQREAWERAEQPDYKSEDAHVHFPSLNHSKRKVEQKGFVYDIGWWSNDAMVLARRSGALTVSTLDKSLQNILGQFAEWCEPFPLVTSAHNGGFLILECENNVVSLSPVRKTMVDEDEQGTHDDDEDDEEHHVVTKTKELAKHVRWNALSDTFCLIIISPQSHVLYFLTESERFRPPVRRPKILKQTYRLLCLRSTTPEELYTRKIELEEYGEALALAQSYDLDCDLVYQKQWRKSKVTVSSIHDYLSKVTKRIWVLHECLERVAEDLDSTKALLKYGLHGTGLPVLVAMGDTEHPFLKEEDEEDGENEVETQEERENETRLLKSIDFNKDPCYYRLSVEQRNICRYRLRFLKYWDRLSTYEAILGGPAVAHDTFDCGFFSKFRDSNIVETSVEFARDNDWNAVDLLLTYHGKEILPHYLSILSNFPETTTPFDYRSLLPEAGIEENEPEVYDFEQKTWRTQDWVENRKYLKIFESEAKEDPGEFLYEENGELRPFSGSLNSKMLTDWYEYRAHEIEQCSSQIDNALELVKLGKERGVKGLTFLHDDLITLGALVYECQGDCVVDLKSFENLTNLEKMKLLVAKSSEQSFVKDFKKWVVPFLDRVEKRTRGSKAKLIQQYMTETSKTDLTFSLKILQQSSAELTEPFIPDVARQIKLAIDCIYLCSRDDQLDEAGLILKCFSSESEGILSQQIVELRKKLEELKLHLEGAKILSGNGFPKPVSYLVDIKADKEAVTSVMISLSQIAKHRL</sequence>
<keyword evidence="4" id="KW-0653">Protein transport</keyword>
<dbReference type="GO" id="GO:0000149">
    <property type="term" value="F:SNARE binding"/>
    <property type="evidence" value="ECO:0007669"/>
    <property type="project" value="TreeGrafter"/>
</dbReference>
<protein>
    <submittedName>
        <fullName evidence="5">Neuroblastoma-amplified sequence</fullName>
    </submittedName>
</protein>
<evidence type="ECO:0000256" key="3">
    <source>
        <dbReference type="ARBA" id="ARBA00022824"/>
    </source>
</evidence>
<dbReference type="InterPro" id="IPR013244">
    <property type="entry name" value="Sec39_domain"/>
</dbReference>
<dbReference type="GO" id="GO:0015031">
    <property type="term" value="P:protein transport"/>
    <property type="evidence" value="ECO:0007669"/>
    <property type="project" value="UniProtKB-KW"/>
</dbReference>
<proteinExistence type="predicted"/>
<evidence type="ECO:0000256" key="4">
    <source>
        <dbReference type="ARBA" id="ARBA00022927"/>
    </source>
</evidence>
<dbReference type="GO" id="GO:0006890">
    <property type="term" value="P:retrograde vesicle-mediated transport, Golgi to endoplasmic reticulum"/>
    <property type="evidence" value="ECO:0007669"/>
    <property type="project" value="InterPro"/>
</dbReference>
<dbReference type="PANTHER" id="PTHR15922:SF2">
    <property type="entry name" value="NBAS SUBUNIT OF NRZ TETHERING COMPLEX"/>
    <property type="match status" value="1"/>
</dbReference>
<dbReference type="OrthoDB" id="5984936at2759"/>
<evidence type="ECO:0000256" key="2">
    <source>
        <dbReference type="ARBA" id="ARBA00022448"/>
    </source>
</evidence>
<keyword evidence="3" id="KW-0256">Endoplasmic reticulum</keyword>
<dbReference type="InterPro" id="IPR029145">
    <property type="entry name" value="NBAS_N"/>
</dbReference>